<feature type="signal peptide" evidence="2">
    <location>
        <begin position="1"/>
        <end position="18"/>
    </location>
</feature>
<keyword evidence="2" id="KW-0732">Signal</keyword>
<dbReference type="STRING" id="667014.Thein_1881"/>
<dbReference type="Gene3D" id="3.30.1370.130">
    <property type="match status" value="1"/>
</dbReference>
<evidence type="ECO:0000313" key="5">
    <source>
        <dbReference type="Proteomes" id="UP000006793"/>
    </source>
</evidence>
<dbReference type="Proteomes" id="UP000006793">
    <property type="component" value="Chromosome"/>
</dbReference>
<dbReference type="AlphaFoldDB" id="F8ACA1"/>
<reference evidence="4 5" key="2">
    <citation type="journal article" date="2012" name="Stand. Genomic Sci.">
        <title>Complete genome sequence of the thermophilic sulfate-reducing ocean bacterium Thermodesulfatator indicus type strain (CIR29812(T)).</title>
        <authorList>
            <person name="Anderson I."/>
            <person name="Saunders E."/>
            <person name="Lapidus A."/>
            <person name="Nolan M."/>
            <person name="Lucas S."/>
            <person name="Tice H."/>
            <person name="Del Rio T.G."/>
            <person name="Cheng J.F."/>
            <person name="Han C."/>
            <person name="Tapia R."/>
            <person name="Goodwin L.A."/>
            <person name="Pitluck S."/>
            <person name="Liolios K."/>
            <person name="Mavromatis K."/>
            <person name="Pagani I."/>
            <person name="Ivanova N."/>
            <person name="Mikhailova N."/>
            <person name="Pati A."/>
            <person name="Chen A."/>
            <person name="Palaniappan K."/>
            <person name="Land M."/>
            <person name="Hauser L."/>
            <person name="Jeffries C.D."/>
            <person name="Chang Y.J."/>
            <person name="Brambilla E.M."/>
            <person name="Rohde M."/>
            <person name="Spring S."/>
            <person name="Goker M."/>
            <person name="Detter J.C."/>
            <person name="Woyke T."/>
            <person name="Bristow J."/>
            <person name="Eisen J.A."/>
            <person name="Markowitz V."/>
            <person name="Hugenholtz P."/>
            <person name="Kyrpides N.C."/>
            <person name="Klenk H.P."/>
        </authorList>
    </citation>
    <scope>NUCLEOTIDE SEQUENCE [LARGE SCALE GENOMIC DNA]</scope>
    <source>
        <strain evidence="5">DSM 15286 / JCM 11887 / CIR29812</strain>
    </source>
</reference>
<dbReference type="eggNOG" id="COG4796">
    <property type="taxonomic scope" value="Bacteria"/>
</dbReference>
<dbReference type="PROSITE" id="PS51257">
    <property type="entry name" value="PROKAR_LIPOPROTEIN"/>
    <property type="match status" value="1"/>
</dbReference>
<dbReference type="PATRIC" id="fig|667014.3.peg.1934"/>
<protein>
    <submittedName>
        <fullName evidence="4">Type II and III secretion system protein</fullName>
    </submittedName>
</protein>
<dbReference type="GO" id="GO:0009306">
    <property type="term" value="P:protein secretion"/>
    <property type="evidence" value="ECO:0007669"/>
    <property type="project" value="InterPro"/>
</dbReference>
<accession>F8ACA1</accession>
<dbReference type="InterPro" id="IPR050810">
    <property type="entry name" value="Bact_Secretion_Sys_Channel"/>
</dbReference>
<feature type="domain" description="Type II/III secretion system secretin-like" evidence="3">
    <location>
        <begin position="317"/>
        <end position="492"/>
    </location>
</feature>
<dbReference type="GO" id="GO:0015627">
    <property type="term" value="C:type II protein secretion system complex"/>
    <property type="evidence" value="ECO:0007669"/>
    <property type="project" value="TreeGrafter"/>
</dbReference>
<dbReference type="PANTHER" id="PTHR30332">
    <property type="entry name" value="PROBABLE GENERAL SECRETION PATHWAY PROTEIN D"/>
    <property type="match status" value="1"/>
</dbReference>
<organism evidence="4 5">
    <name type="scientific">Thermodesulfatator indicus (strain DSM 15286 / JCM 11887 / CIR29812)</name>
    <dbReference type="NCBI Taxonomy" id="667014"/>
    <lineage>
        <taxon>Bacteria</taxon>
        <taxon>Pseudomonadati</taxon>
        <taxon>Thermodesulfobacteriota</taxon>
        <taxon>Thermodesulfobacteria</taxon>
        <taxon>Thermodesulfobacteriales</taxon>
        <taxon>Thermodesulfatatoraceae</taxon>
        <taxon>Thermodesulfatator</taxon>
    </lineage>
</organism>
<name>F8ACA1_THEID</name>
<dbReference type="RefSeq" id="WP_013908475.1">
    <property type="nucleotide sequence ID" value="NC_015681.1"/>
</dbReference>
<evidence type="ECO:0000313" key="4">
    <source>
        <dbReference type="EMBL" id="AEH45736.1"/>
    </source>
</evidence>
<feature type="chain" id="PRO_5003367672" evidence="2">
    <location>
        <begin position="19"/>
        <end position="492"/>
    </location>
</feature>
<proteinExistence type="inferred from homology"/>
<dbReference type="PANTHER" id="PTHR30332:SF17">
    <property type="entry name" value="TYPE IV PILIATION SYSTEM PROTEIN DR_0774-RELATED"/>
    <property type="match status" value="1"/>
</dbReference>
<sequence length="492" mass="55156">MKKSIAILFIIFALTACASQQTIPPKKTDNLPQINLPVAPQKETENNLTLSNLKPIFKKLSPIEKEKISISVINEDFEKILALIARTADLNLIIDNDIKKELPEEQKFITINLNNVTLKNALDVITRLTGTTYKIKDGIIYVKLYDEKLFDLNFLTTVRKVNYNIGGDVLGGNQDNQNTSNPLKGEIELSGNSKENDIFSIIEKNIKNLLSKNGKYILNKYTGTLYVRDKAENLRRISNFINKVKEKYSKQVLIEAEIIEVNLNKNYQLGINWQNILQNDLKNTLHLSSTTSFLWNNSGAFTFTLTGNPYFNIIVNAIEKYGQVKIVSNPRIRTLHGQPAFIGVGKSIAYIKEITKETTSSEGITTASTNIETSSIFDGLAFKVTPYIDDKNNILLSIVPIKSDIISLEKSKIADYEITLPEISLRETSTVVKTKNNDLIVISGLIMNKNEKNNNSVPVISNIPIIGNIFKSKEESSSKVELIILIKASIIK</sequence>
<dbReference type="EMBL" id="CP002683">
    <property type="protein sequence ID" value="AEH45736.1"/>
    <property type="molecule type" value="Genomic_DNA"/>
</dbReference>
<gene>
    <name evidence="4" type="ordered locus">Thein_1881</name>
</gene>
<dbReference type="HOGENOM" id="CLU_006756_3_4_0"/>
<dbReference type="PRINTS" id="PR00811">
    <property type="entry name" value="BCTERIALGSPD"/>
</dbReference>
<reference evidence="5" key="1">
    <citation type="submission" date="2011-04" db="EMBL/GenBank/DDBJ databases">
        <title>The complete genome of Thermodesulfatator indicus DSM 15286.</title>
        <authorList>
            <person name="Lucas S."/>
            <person name="Copeland A."/>
            <person name="Lapidus A."/>
            <person name="Bruce D."/>
            <person name="Goodwin L."/>
            <person name="Pitluck S."/>
            <person name="Peters L."/>
            <person name="Kyrpides N."/>
            <person name="Mavromatis K."/>
            <person name="Pagani I."/>
            <person name="Ivanova N."/>
            <person name="Saunders L."/>
            <person name="Detter J.C."/>
            <person name="Tapia R."/>
            <person name="Han C."/>
            <person name="Land M."/>
            <person name="Hauser L."/>
            <person name="Markowitz V."/>
            <person name="Cheng J.-F."/>
            <person name="Hugenholtz P."/>
            <person name="Woyke T."/>
            <person name="Wu D."/>
            <person name="Spring S."/>
            <person name="Schroeder M."/>
            <person name="Brambilla E."/>
            <person name="Klenk H.-P."/>
            <person name="Eisen J.A."/>
        </authorList>
    </citation>
    <scope>NUCLEOTIDE SEQUENCE [LARGE SCALE GENOMIC DNA]</scope>
    <source>
        <strain evidence="5">DSM 15286 / JCM 11887 / CIR29812</strain>
    </source>
</reference>
<evidence type="ECO:0000259" key="3">
    <source>
        <dbReference type="Pfam" id="PF00263"/>
    </source>
</evidence>
<comment type="similarity">
    <text evidence="1">Belongs to the bacterial secretin family.</text>
</comment>
<dbReference type="PaxDb" id="667014-Thein_1881"/>
<dbReference type="OrthoDB" id="9775455at2"/>
<dbReference type="Pfam" id="PF00263">
    <property type="entry name" value="Secretin"/>
    <property type="match status" value="1"/>
</dbReference>
<dbReference type="InterPro" id="IPR001775">
    <property type="entry name" value="GspD/PilQ"/>
</dbReference>
<evidence type="ECO:0000256" key="2">
    <source>
        <dbReference type="SAM" id="SignalP"/>
    </source>
</evidence>
<dbReference type="InParanoid" id="F8ACA1"/>
<evidence type="ECO:0000256" key="1">
    <source>
        <dbReference type="RuleBase" id="RU004003"/>
    </source>
</evidence>
<dbReference type="InterPro" id="IPR004846">
    <property type="entry name" value="T2SS/T3SS_dom"/>
</dbReference>
<keyword evidence="5" id="KW-1185">Reference proteome</keyword>
<dbReference type="KEGG" id="tid:Thein_1881"/>